<dbReference type="Proteomes" id="UP001182991">
    <property type="component" value="Unassembled WGS sequence"/>
</dbReference>
<feature type="transmembrane region" description="Helical" evidence="1">
    <location>
        <begin position="9"/>
        <end position="25"/>
    </location>
</feature>
<keyword evidence="1" id="KW-0472">Membrane</keyword>
<evidence type="ECO:0000313" key="2">
    <source>
        <dbReference type="EMBL" id="MDT0293744.1"/>
    </source>
</evidence>
<name>A0ABU2KGC3_9FLAO</name>
<keyword evidence="1" id="KW-0812">Transmembrane</keyword>
<dbReference type="EMBL" id="JAVRBG010000003">
    <property type="protein sequence ID" value="MDT0293744.1"/>
    <property type="molecule type" value="Genomic_DNA"/>
</dbReference>
<protein>
    <submittedName>
        <fullName evidence="2">Uncharacterized protein</fullName>
    </submittedName>
</protein>
<proteinExistence type="predicted"/>
<sequence>MSKSNFQRFSYFCILIGGVMLIYTMSQEEEILALKILGIVFLMLGLYGLNTGIKSKGTKEEEHD</sequence>
<keyword evidence="3" id="KW-1185">Reference proteome</keyword>
<feature type="transmembrane region" description="Helical" evidence="1">
    <location>
        <begin position="31"/>
        <end position="49"/>
    </location>
</feature>
<evidence type="ECO:0000256" key="1">
    <source>
        <dbReference type="SAM" id="Phobius"/>
    </source>
</evidence>
<reference evidence="3" key="1">
    <citation type="submission" date="2023-07" db="EMBL/GenBank/DDBJ databases">
        <title>Isolating and identifying novel microbial strains from the Mariana Trench.</title>
        <authorList>
            <person name="Fu H."/>
        </authorList>
    </citation>
    <scope>NUCLEOTIDE SEQUENCE [LARGE SCALE GENOMIC DNA]</scope>
    <source>
        <strain evidence="3">T-y2</strain>
    </source>
</reference>
<evidence type="ECO:0000313" key="3">
    <source>
        <dbReference type="Proteomes" id="UP001182991"/>
    </source>
</evidence>
<gene>
    <name evidence="2" type="ORF">RLT85_03785</name>
</gene>
<comment type="caution">
    <text evidence="2">The sequence shown here is derived from an EMBL/GenBank/DDBJ whole genome shotgun (WGS) entry which is preliminary data.</text>
</comment>
<accession>A0ABU2KGC3</accession>
<keyword evidence="1" id="KW-1133">Transmembrane helix</keyword>
<dbReference type="RefSeq" id="WP_311400700.1">
    <property type="nucleotide sequence ID" value="NZ_JAVRBG010000003.1"/>
</dbReference>
<organism evidence="2 3">
    <name type="scientific">Mesonia ostreae</name>
    <dbReference type="NCBI Taxonomy" id="861110"/>
    <lineage>
        <taxon>Bacteria</taxon>
        <taxon>Pseudomonadati</taxon>
        <taxon>Bacteroidota</taxon>
        <taxon>Flavobacteriia</taxon>
        <taxon>Flavobacteriales</taxon>
        <taxon>Flavobacteriaceae</taxon>
        <taxon>Mesonia</taxon>
    </lineage>
</organism>